<organism evidence="1 2">
    <name type="scientific">Pseudoalteromonas gelatinilytica</name>
    <dbReference type="NCBI Taxonomy" id="1703256"/>
    <lineage>
        <taxon>Bacteria</taxon>
        <taxon>Pseudomonadati</taxon>
        <taxon>Pseudomonadota</taxon>
        <taxon>Gammaproteobacteria</taxon>
        <taxon>Alteromonadales</taxon>
        <taxon>Pseudoalteromonadaceae</taxon>
        <taxon>Pseudoalteromonas</taxon>
    </lineage>
</organism>
<dbReference type="AlphaFoldDB" id="A0A3A3EJK1"/>
<evidence type="ECO:0000313" key="1">
    <source>
        <dbReference type="EMBL" id="RJF35651.1"/>
    </source>
</evidence>
<accession>A0A3A3EJK1</accession>
<name>A0A3A3EJK1_9GAMM</name>
<proteinExistence type="predicted"/>
<protein>
    <submittedName>
        <fullName evidence="1">Uncharacterized protein</fullName>
    </submittedName>
</protein>
<sequence length="329" mass="36946">MLSLILNEHKAALSNLNVMQQSAFYSIGFIAQVRQQLALKVQAYQGASNVQFEMVQRTIEEIETLKQQDVLLDDIAEACLVALLLMSNSQKQRFLGLLNRHEFTLLKHKLLEKSLTISGSANSDFLNWANVYGNSDTQAIIYKAIKRAVKQLPDMPEMQETVNAFEKAAMINSPLMSVYLLLLDPQRVNFVCNYVSQQFTREQAIVVLLQTGATKYVPMAVALLTEVRSAKNLVAGIKRCLGSQLDELVAFDTQIQAGDCKQAAVDFQRQFALSWPEQKINFNDQTLVYGFAMNRPVSVASLQGVDFFSWQVITILNALKYDCRNSQAS</sequence>
<reference evidence="1 2" key="1">
    <citation type="submission" date="2018-09" db="EMBL/GenBank/DDBJ databases">
        <title>Identification of marine bacteria producing industrial enzymes.</title>
        <authorList>
            <person name="Cheng T.H."/>
            <person name="Saidin J."/>
            <person name="Muhd D.D."/>
            <person name="Isa M.N.M."/>
            <person name="Bakar M.F.A."/>
            <person name="Ismail N."/>
        </authorList>
    </citation>
    <scope>NUCLEOTIDE SEQUENCE [LARGE SCALE GENOMIC DNA]</scope>
    <source>
        <strain evidence="1 2">MNAD 1.6</strain>
    </source>
</reference>
<gene>
    <name evidence="1" type="ORF">D4741_11825</name>
</gene>
<dbReference type="Proteomes" id="UP000265938">
    <property type="component" value="Unassembled WGS sequence"/>
</dbReference>
<dbReference type="EMBL" id="QYSE01000002">
    <property type="protein sequence ID" value="RJF35651.1"/>
    <property type="molecule type" value="Genomic_DNA"/>
</dbReference>
<evidence type="ECO:0000313" key="2">
    <source>
        <dbReference type="Proteomes" id="UP000265938"/>
    </source>
</evidence>
<dbReference type="RefSeq" id="WP_119853112.1">
    <property type="nucleotide sequence ID" value="NZ_QYSE01000002.1"/>
</dbReference>
<comment type="caution">
    <text evidence="1">The sequence shown here is derived from an EMBL/GenBank/DDBJ whole genome shotgun (WGS) entry which is preliminary data.</text>
</comment>